<evidence type="ECO:0000259" key="7">
    <source>
        <dbReference type="PROSITE" id="PS51410"/>
    </source>
</evidence>
<sequence>MGLLKEHKILQDLTDYPTQAYCNWKNLLEEQLENIEGKACQNFIEGLSRIRDLIEDIPHIATVSKFLETQTGWQLFPVEGLLASEDYFNLLSHRYFPVATFVRSGFDYTYSPVPDMWHDIFGHIPLLFDPCYSDFIKYLSSQYIARKDLQEFVGRIYWYTIEAGVCAERGNCRIYGASQLSSIEEINYALSSHPIVQPFDIDKVINSPVNIEKVQDQIFEIPALEYLKNIQHEFDHKFVKL</sequence>
<dbReference type="InterPro" id="IPR019774">
    <property type="entry name" value="Aromatic-AA_hydroxylase_C"/>
</dbReference>
<keyword evidence="9" id="KW-1185">Reference proteome</keyword>
<keyword evidence="5" id="KW-0408">Iron</keyword>
<dbReference type="PROSITE" id="PS00367">
    <property type="entry name" value="BH4_AAA_HYDROXYL_1"/>
    <property type="match status" value="1"/>
</dbReference>
<comment type="cofactor">
    <cofactor evidence="1">
        <name>Fe(2+)</name>
        <dbReference type="ChEBI" id="CHEBI:29033"/>
    </cofactor>
</comment>
<evidence type="ECO:0000256" key="6">
    <source>
        <dbReference type="ARBA" id="ARBA00023033"/>
    </source>
</evidence>
<keyword evidence="4" id="KW-0560">Oxidoreductase</keyword>
<evidence type="ECO:0000256" key="2">
    <source>
        <dbReference type="ARBA" id="ARBA00009712"/>
    </source>
</evidence>
<dbReference type="EMBL" id="CP150886">
    <property type="protein sequence ID" value="WZB88119.1"/>
    <property type="molecule type" value="Genomic_DNA"/>
</dbReference>
<evidence type="ECO:0000313" key="8">
    <source>
        <dbReference type="EMBL" id="WZB88119.1"/>
    </source>
</evidence>
<dbReference type="PRINTS" id="PR00372">
    <property type="entry name" value="FYWHYDRXLASE"/>
</dbReference>
<evidence type="ECO:0000313" key="9">
    <source>
        <dbReference type="Proteomes" id="UP001483337"/>
    </source>
</evidence>
<dbReference type="SUPFAM" id="SSF56534">
    <property type="entry name" value="Aromatic aminoacid monoxygenases, catalytic and oligomerization domains"/>
    <property type="match status" value="1"/>
</dbReference>
<protein>
    <recommendedName>
        <fullName evidence="7">Biopterin-dependent aromatic amino acid hydroxylase family profile domain-containing protein</fullName>
    </recommendedName>
</protein>
<accession>A0ABZ2UT32</accession>
<dbReference type="RefSeq" id="WP_353931028.1">
    <property type="nucleotide sequence ID" value="NZ_CP150886.1"/>
</dbReference>
<dbReference type="Pfam" id="PF00351">
    <property type="entry name" value="Biopterin_H"/>
    <property type="match status" value="1"/>
</dbReference>
<dbReference type="Proteomes" id="UP001483337">
    <property type="component" value="Chromosome"/>
</dbReference>
<evidence type="ECO:0000256" key="4">
    <source>
        <dbReference type="ARBA" id="ARBA00023002"/>
    </source>
</evidence>
<evidence type="ECO:0000256" key="5">
    <source>
        <dbReference type="ARBA" id="ARBA00023004"/>
    </source>
</evidence>
<dbReference type="InterPro" id="IPR018301">
    <property type="entry name" value="ArAA_hydroxylase_Fe/CU_BS"/>
</dbReference>
<dbReference type="PROSITE" id="PS51410">
    <property type="entry name" value="BH4_AAA_HYDROXYL_2"/>
    <property type="match status" value="1"/>
</dbReference>
<gene>
    <name evidence="8" type="ORF">WJM97_22690</name>
</gene>
<feature type="domain" description="Biopterin-dependent aromatic amino acid hydroxylase family profile" evidence="7">
    <location>
        <begin position="1"/>
        <end position="241"/>
    </location>
</feature>
<keyword evidence="6" id="KW-0503">Monooxygenase</keyword>
<reference evidence="8 9" key="1">
    <citation type="submission" date="2024-04" db="EMBL/GenBank/DDBJ databases">
        <title>Okeanomitos corallinicola gen. &amp; sp. nov. (Nostocales, Cyanobacteria), a new toxic marine heterocyst-forming cyanobacterium from a coral reef.</title>
        <authorList>
            <person name="Li H."/>
            <person name="Li R."/>
            <person name="Kang J."/>
            <person name="Hii K.S."/>
            <person name="Mohamed H.F."/>
            <person name="Xu X."/>
            <person name="Luo Z."/>
        </authorList>
    </citation>
    <scope>NUCLEOTIDE SEQUENCE [LARGE SCALE GENOMIC DNA]</scope>
    <source>
        <strain evidence="8 9">TIOX110</strain>
    </source>
</reference>
<dbReference type="InterPro" id="IPR036951">
    <property type="entry name" value="ArAA_hydroxylase_sf"/>
</dbReference>
<evidence type="ECO:0000256" key="3">
    <source>
        <dbReference type="ARBA" id="ARBA00022723"/>
    </source>
</evidence>
<name>A0ABZ2UT32_9CYAN</name>
<dbReference type="InterPro" id="IPR036329">
    <property type="entry name" value="Aro-AA_hydroxylase_C_sf"/>
</dbReference>
<keyword evidence="3" id="KW-0479">Metal-binding</keyword>
<dbReference type="PANTHER" id="PTHR11473">
    <property type="entry name" value="AROMATIC AMINO ACID HYDROXYLASE"/>
    <property type="match status" value="1"/>
</dbReference>
<proteinExistence type="inferred from homology"/>
<dbReference type="PANTHER" id="PTHR11473:SF24">
    <property type="entry name" value="PHENYLALANINE-4-HYDROXYLASE"/>
    <property type="match status" value="1"/>
</dbReference>
<organism evidence="8 9">
    <name type="scientific">Okeanomitos corallinicola TIOX110</name>
    <dbReference type="NCBI Taxonomy" id="3133117"/>
    <lineage>
        <taxon>Bacteria</taxon>
        <taxon>Bacillati</taxon>
        <taxon>Cyanobacteriota</taxon>
        <taxon>Cyanophyceae</taxon>
        <taxon>Nostocales</taxon>
        <taxon>Aphanizomenonaceae</taxon>
        <taxon>Okeanomitos</taxon>
    </lineage>
</organism>
<comment type="similarity">
    <text evidence="2">Belongs to the biopterin-dependent aromatic amino acid hydroxylase family.</text>
</comment>
<dbReference type="Gene3D" id="1.10.800.10">
    <property type="entry name" value="Aromatic amino acid hydroxylase"/>
    <property type="match status" value="1"/>
</dbReference>
<dbReference type="InterPro" id="IPR001273">
    <property type="entry name" value="ArAA_hydroxylase"/>
</dbReference>
<evidence type="ECO:0000256" key="1">
    <source>
        <dbReference type="ARBA" id="ARBA00001954"/>
    </source>
</evidence>